<protein>
    <submittedName>
        <fullName evidence="2">Class A beta-lactamase-related serine hydrolase</fullName>
    </submittedName>
</protein>
<organism evidence="2 3">
    <name type="scientific">Streptomyces kasugaensis</name>
    <dbReference type="NCBI Taxonomy" id="1946"/>
    <lineage>
        <taxon>Bacteria</taxon>
        <taxon>Bacillati</taxon>
        <taxon>Actinomycetota</taxon>
        <taxon>Actinomycetes</taxon>
        <taxon>Kitasatosporales</taxon>
        <taxon>Streptomycetaceae</taxon>
        <taxon>Streptomyces</taxon>
    </lineage>
</organism>
<dbReference type="PANTHER" id="PTHR43283">
    <property type="entry name" value="BETA-LACTAMASE-RELATED"/>
    <property type="match status" value="1"/>
</dbReference>
<dbReference type="PANTHER" id="PTHR43283:SF15">
    <property type="entry name" value="CONSERVED PROTEIN"/>
    <property type="match status" value="1"/>
</dbReference>
<comment type="caution">
    <text evidence="2">The sequence shown here is derived from an EMBL/GenBank/DDBJ whole genome shotgun (WGS) entry which is preliminary data.</text>
</comment>
<dbReference type="InterPro" id="IPR050789">
    <property type="entry name" value="Diverse_Enzym_Activities"/>
</dbReference>
<accession>A0A4Q9HTF2</accession>
<evidence type="ECO:0000259" key="1">
    <source>
        <dbReference type="Pfam" id="PF00144"/>
    </source>
</evidence>
<dbReference type="Gene3D" id="3.40.710.10">
    <property type="entry name" value="DD-peptidase/beta-lactamase superfamily"/>
    <property type="match status" value="1"/>
</dbReference>
<evidence type="ECO:0000313" key="3">
    <source>
        <dbReference type="Proteomes" id="UP000292452"/>
    </source>
</evidence>
<gene>
    <name evidence="2" type="ORF">EYS09_21020</name>
</gene>
<dbReference type="InterPro" id="IPR012338">
    <property type="entry name" value="Beta-lactam/transpept-like"/>
</dbReference>
<dbReference type="RefSeq" id="WP_131124393.1">
    <property type="nucleotide sequence ID" value="NZ_SIXH01000196.1"/>
</dbReference>
<dbReference type="Proteomes" id="UP000292452">
    <property type="component" value="Unassembled WGS sequence"/>
</dbReference>
<dbReference type="InterPro" id="IPR001466">
    <property type="entry name" value="Beta-lactam-related"/>
</dbReference>
<proteinExistence type="predicted"/>
<sequence length="278" mass="28989">MLSLRMIENWPVPTAAAAVVRADGTVAGSYGPQDHRFPLASVTKPLAAYAALVAVEEGAVELDDAAGPEGSTVRHLLAHTSGLAFDEPRTMAEPGTRRLYSNAGFEALGDHLAKATGIPFPQYAHEAVLEPLGMTSTTLAGSPAKDGVSTVADLIRFAAELQAPRLLAPQTLAAATSVAFPGVTGVLPGYGHQRPNDWGLGFEIRDGKSPHWTGAASSPRTFGHFGQSGTFLWVDPDAGRATGSTPGAACVVLTDRAFGPWAVECWPPLTDAVLAELR</sequence>
<evidence type="ECO:0000313" key="2">
    <source>
        <dbReference type="EMBL" id="TBO57749.1"/>
    </source>
</evidence>
<dbReference type="AlphaFoldDB" id="A0A4Q9HTF2"/>
<feature type="domain" description="Beta-lactamase-related" evidence="1">
    <location>
        <begin position="12"/>
        <end position="256"/>
    </location>
</feature>
<keyword evidence="3" id="KW-1185">Reference proteome</keyword>
<reference evidence="2 3" key="1">
    <citation type="submission" date="2019-02" db="EMBL/GenBank/DDBJ databases">
        <title>Draft Genome Sequence of Streptomyces sp. AM-2504, identified by 16S rRNA comparative analysis as a Streptomyces Kasugaensis strain.</title>
        <authorList>
            <person name="Napolioni V."/>
            <person name="Giuliodori A.M."/>
            <person name="Spurio R."/>
            <person name="Fabbretti A."/>
        </authorList>
    </citation>
    <scope>NUCLEOTIDE SEQUENCE [LARGE SCALE GENOMIC DNA]</scope>
    <source>
        <strain evidence="2 3">AM-2504</strain>
    </source>
</reference>
<name>A0A4Q9HTF2_STRKA</name>
<dbReference type="SUPFAM" id="SSF56601">
    <property type="entry name" value="beta-lactamase/transpeptidase-like"/>
    <property type="match status" value="1"/>
</dbReference>
<dbReference type="EMBL" id="SIXH01000196">
    <property type="protein sequence ID" value="TBO57749.1"/>
    <property type="molecule type" value="Genomic_DNA"/>
</dbReference>
<dbReference type="GO" id="GO:0016787">
    <property type="term" value="F:hydrolase activity"/>
    <property type="evidence" value="ECO:0007669"/>
    <property type="project" value="UniProtKB-KW"/>
</dbReference>
<keyword evidence="2" id="KW-0378">Hydrolase</keyword>
<dbReference type="Pfam" id="PF00144">
    <property type="entry name" value="Beta-lactamase"/>
    <property type="match status" value="1"/>
</dbReference>